<sequence>MGRKIAIAVFSIFLFAGCSQQQTFESFFHKKMEEMHFGEEEYSYELVHKEFNIVHENDAIAVFKEHDELGEKVFIAYLEKVDNQWQWMRTRGSEWNSQVKWKSMNQPPFIYSGAISDRSITEVFAGDEPAKIINVDEGKRFWYAISQTNDVEVMIVKDDGSKEIVKEINYSELQNK</sequence>
<dbReference type="OrthoDB" id="2618795at2"/>
<comment type="caution">
    <text evidence="1">The sequence shown here is derived from an EMBL/GenBank/DDBJ whole genome shotgun (WGS) entry which is preliminary data.</text>
</comment>
<dbReference type="PROSITE" id="PS51257">
    <property type="entry name" value="PROKAR_LIPOPROTEIN"/>
    <property type="match status" value="1"/>
</dbReference>
<dbReference type="EMBL" id="RRCT01000008">
    <property type="protein sequence ID" value="RQW74670.1"/>
    <property type="molecule type" value="Genomic_DNA"/>
</dbReference>
<dbReference type="Proteomes" id="UP000274033">
    <property type="component" value="Unassembled WGS sequence"/>
</dbReference>
<name>A0A3N9UEL5_9BACI</name>
<protein>
    <submittedName>
        <fullName evidence="1">Uncharacterized protein</fullName>
    </submittedName>
</protein>
<organism evidence="1 2">
    <name type="scientific">Lysinibacillus composti</name>
    <dbReference type="NCBI Taxonomy" id="720633"/>
    <lineage>
        <taxon>Bacteria</taxon>
        <taxon>Bacillati</taxon>
        <taxon>Bacillota</taxon>
        <taxon>Bacilli</taxon>
        <taxon>Bacillales</taxon>
        <taxon>Bacillaceae</taxon>
        <taxon>Lysinibacillus</taxon>
    </lineage>
</organism>
<dbReference type="AlphaFoldDB" id="A0A3N9UEL5"/>
<accession>A0A3N9UEL5</accession>
<proteinExistence type="predicted"/>
<reference evidence="1 2" key="1">
    <citation type="journal article" date="2013" name="J. Microbiol.">
        <title>Lysinibacillus chungkukjangi sp. nov., isolated from Chungkukjang, Korean fermented soybean food.</title>
        <authorList>
            <person name="Kim S.J."/>
            <person name="Jang Y.H."/>
            <person name="Hamada M."/>
            <person name="Ahn J.H."/>
            <person name="Weon H.Y."/>
            <person name="Suzuki K."/>
            <person name="Whang K.S."/>
            <person name="Kwon S.W."/>
        </authorList>
    </citation>
    <scope>NUCLEOTIDE SEQUENCE [LARGE SCALE GENOMIC DNA]</scope>
    <source>
        <strain evidence="1 2">MCCC 1A12701</strain>
    </source>
</reference>
<gene>
    <name evidence="1" type="ORF">EBB45_10600</name>
</gene>
<keyword evidence="2" id="KW-1185">Reference proteome</keyword>
<evidence type="ECO:0000313" key="1">
    <source>
        <dbReference type="EMBL" id="RQW74670.1"/>
    </source>
</evidence>
<evidence type="ECO:0000313" key="2">
    <source>
        <dbReference type="Proteomes" id="UP000274033"/>
    </source>
</evidence>
<dbReference type="RefSeq" id="WP_124764497.1">
    <property type="nucleotide sequence ID" value="NZ_JAFBDY010000007.1"/>
</dbReference>